<proteinExistence type="predicted"/>
<accession>A0A482W4Q4</accession>
<reference evidence="1 2" key="1">
    <citation type="submission" date="2017-03" db="EMBL/GenBank/DDBJ databases">
        <title>Genome of the blue death feigning beetle - Asbolus verrucosus.</title>
        <authorList>
            <person name="Rider S.D."/>
        </authorList>
    </citation>
    <scope>NUCLEOTIDE SEQUENCE [LARGE SCALE GENOMIC DNA]</scope>
    <source>
        <strain evidence="1">Butters</strain>
        <tissue evidence="1">Head and leg muscle</tissue>
    </source>
</reference>
<dbReference type="AlphaFoldDB" id="A0A482W4Q4"/>
<organism evidence="1 2">
    <name type="scientific">Asbolus verrucosus</name>
    <name type="common">Desert ironclad beetle</name>
    <dbReference type="NCBI Taxonomy" id="1661398"/>
    <lineage>
        <taxon>Eukaryota</taxon>
        <taxon>Metazoa</taxon>
        <taxon>Ecdysozoa</taxon>
        <taxon>Arthropoda</taxon>
        <taxon>Hexapoda</taxon>
        <taxon>Insecta</taxon>
        <taxon>Pterygota</taxon>
        <taxon>Neoptera</taxon>
        <taxon>Endopterygota</taxon>
        <taxon>Coleoptera</taxon>
        <taxon>Polyphaga</taxon>
        <taxon>Cucujiformia</taxon>
        <taxon>Tenebrionidae</taxon>
        <taxon>Pimeliinae</taxon>
        <taxon>Asbolus</taxon>
    </lineage>
</organism>
<name>A0A482W4Q4_ASBVE</name>
<evidence type="ECO:0000313" key="2">
    <source>
        <dbReference type="Proteomes" id="UP000292052"/>
    </source>
</evidence>
<dbReference type="OrthoDB" id="6793911at2759"/>
<dbReference type="Proteomes" id="UP000292052">
    <property type="component" value="Unassembled WGS sequence"/>
</dbReference>
<sequence>MDEEIEYKDNKIKVLERELKEINSYNKEKINTLLNKNPIIRYNNKERAKRRLANTLSLTNK</sequence>
<protein>
    <submittedName>
        <fullName evidence="1">Uncharacterized protein</fullName>
    </submittedName>
</protein>
<comment type="caution">
    <text evidence="1">The sequence shown here is derived from an EMBL/GenBank/DDBJ whole genome shotgun (WGS) entry which is preliminary data.</text>
</comment>
<evidence type="ECO:0000313" key="1">
    <source>
        <dbReference type="EMBL" id="RZC40046.1"/>
    </source>
</evidence>
<dbReference type="EMBL" id="QDEB01029418">
    <property type="protein sequence ID" value="RZC40046.1"/>
    <property type="molecule type" value="Genomic_DNA"/>
</dbReference>
<keyword evidence="2" id="KW-1185">Reference proteome</keyword>
<gene>
    <name evidence="1" type="ORF">BDFB_015006</name>
</gene>